<dbReference type="Pfam" id="PF01095">
    <property type="entry name" value="Pectinesterase"/>
    <property type="match status" value="1"/>
</dbReference>
<keyword evidence="4" id="KW-0378">Hydrolase</keyword>
<evidence type="ECO:0000313" key="9">
    <source>
        <dbReference type="Proteomes" id="UP001428341"/>
    </source>
</evidence>
<comment type="similarity">
    <text evidence="3">In the C-terminal section; belongs to the pectinesterase family.</text>
</comment>
<evidence type="ECO:0000256" key="2">
    <source>
        <dbReference type="ARBA" id="ARBA00006027"/>
    </source>
</evidence>
<dbReference type="GO" id="GO:0042545">
    <property type="term" value="P:cell wall modification"/>
    <property type="evidence" value="ECO:0007669"/>
    <property type="project" value="InterPro"/>
</dbReference>
<dbReference type="Gene3D" id="2.160.20.10">
    <property type="entry name" value="Single-stranded right-handed beta-helix, Pectin lyase-like"/>
    <property type="match status" value="1"/>
</dbReference>
<evidence type="ECO:0000313" key="8">
    <source>
        <dbReference type="EMBL" id="KAK9182095.1"/>
    </source>
</evidence>
<keyword evidence="6" id="KW-0812">Transmembrane</keyword>
<dbReference type="InterPro" id="IPR011050">
    <property type="entry name" value="Pectin_lyase_fold/virulence"/>
</dbReference>
<comment type="similarity">
    <text evidence="2">In the N-terminal section; belongs to the PMEI family.</text>
</comment>
<proteinExistence type="inferred from homology"/>
<dbReference type="EMBL" id="JBCGBO010000024">
    <property type="protein sequence ID" value="KAK9182095.1"/>
    <property type="molecule type" value="Genomic_DNA"/>
</dbReference>
<evidence type="ECO:0000256" key="1">
    <source>
        <dbReference type="ARBA" id="ARBA00005184"/>
    </source>
</evidence>
<dbReference type="GO" id="GO:0030599">
    <property type="term" value="F:pectinesterase activity"/>
    <property type="evidence" value="ECO:0007669"/>
    <property type="project" value="InterPro"/>
</dbReference>
<dbReference type="SUPFAM" id="SSF101148">
    <property type="entry name" value="Plant invertase/pectin methylesterase inhibitor"/>
    <property type="match status" value="1"/>
</dbReference>
<feature type="transmembrane region" description="Helical" evidence="6">
    <location>
        <begin position="27"/>
        <end position="47"/>
    </location>
</feature>
<comment type="pathway">
    <text evidence="1">Glycan metabolism; pectin degradation; 2-dehydro-3-deoxy-D-gluconate from pectin: step 1/5.</text>
</comment>
<dbReference type="SUPFAM" id="SSF51126">
    <property type="entry name" value="Pectin lyase-like"/>
    <property type="match status" value="1"/>
</dbReference>
<evidence type="ECO:0000256" key="5">
    <source>
        <dbReference type="ARBA" id="ARBA00023085"/>
    </source>
</evidence>
<dbReference type="Proteomes" id="UP001428341">
    <property type="component" value="Unassembled WGS sequence"/>
</dbReference>
<keyword evidence="5" id="KW-0063">Aspartyl esterase</keyword>
<dbReference type="PANTHER" id="PTHR31707">
    <property type="entry name" value="PECTINESTERASE"/>
    <property type="match status" value="1"/>
</dbReference>
<sequence>MLSSISLSLSLFFLILPSIDVIEFILVAVGASILLLVGVCIGIIVGASSKRSNKNESNAVSANSKAVAAVCASTDYRQQCIERVKPAAKSKTATLKEFIQAATKAIINMVEGAKNNSGFILDTKGAQKMAKEDCDESMNFAVEDLQASFSVVAKTELHGLKDKEAELQNLTGGLQNAPQLTSNALAIVSAISGILNTFHIPQNMAATSRRLLHAHKTVVAQDGSWQYKTIGSALAAYPKNLNGRYITYVKAGSYDEYITVTRKQVNVFMYGDGPRKTIFTGRKNNRERISTYKTASFLVVGNGFIAKAIGFQNKACPEGHHAVALRVQSGMSAFYNCRMDGY</sequence>
<feature type="domain" description="Pectinesterase inhibitor" evidence="7">
    <location>
        <begin position="62"/>
        <end position="187"/>
    </location>
</feature>
<keyword evidence="6" id="KW-1133">Transmembrane helix</keyword>
<evidence type="ECO:0000256" key="3">
    <source>
        <dbReference type="ARBA" id="ARBA00007786"/>
    </source>
</evidence>
<organism evidence="8 9">
    <name type="scientific">Citrus x changshan-huyou</name>
    <dbReference type="NCBI Taxonomy" id="2935761"/>
    <lineage>
        <taxon>Eukaryota</taxon>
        <taxon>Viridiplantae</taxon>
        <taxon>Streptophyta</taxon>
        <taxon>Embryophyta</taxon>
        <taxon>Tracheophyta</taxon>
        <taxon>Spermatophyta</taxon>
        <taxon>Magnoliopsida</taxon>
        <taxon>eudicotyledons</taxon>
        <taxon>Gunneridae</taxon>
        <taxon>Pentapetalae</taxon>
        <taxon>rosids</taxon>
        <taxon>malvids</taxon>
        <taxon>Sapindales</taxon>
        <taxon>Rutaceae</taxon>
        <taxon>Aurantioideae</taxon>
        <taxon>Citrus</taxon>
    </lineage>
</organism>
<dbReference type="GO" id="GO:0004857">
    <property type="term" value="F:enzyme inhibitor activity"/>
    <property type="evidence" value="ECO:0007669"/>
    <property type="project" value="InterPro"/>
</dbReference>
<dbReference type="InterPro" id="IPR035513">
    <property type="entry name" value="Invertase/methylesterase_inhib"/>
</dbReference>
<protein>
    <recommendedName>
        <fullName evidence="7">Pectinesterase inhibitor domain-containing protein</fullName>
    </recommendedName>
</protein>
<dbReference type="InterPro" id="IPR006501">
    <property type="entry name" value="Pectinesterase_inhib_dom"/>
</dbReference>
<dbReference type="InterPro" id="IPR012334">
    <property type="entry name" value="Pectin_lyas_fold"/>
</dbReference>
<gene>
    <name evidence="8" type="ORF">WN944_025236</name>
</gene>
<dbReference type="CDD" id="cd15798">
    <property type="entry name" value="PMEI-like_3"/>
    <property type="match status" value="1"/>
</dbReference>
<evidence type="ECO:0000256" key="6">
    <source>
        <dbReference type="SAM" id="Phobius"/>
    </source>
</evidence>
<dbReference type="InterPro" id="IPR000070">
    <property type="entry name" value="Pectinesterase_cat"/>
</dbReference>
<name>A0AAP0LU01_9ROSI</name>
<keyword evidence="6" id="KW-0472">Membrane</keyword>
<comment type="caution">
    <text evidence="8">The sequence shown here is derived from an EMBL/GenBank/DDBJ whole genome shotgun (WGS) entry which is preliminary data.</text>
</comment>
<dbReference type="SMART" id="SM00856">
    <property type="entry name" value="PMEI"/>
    <property type="match status" value="1"/>
</dbReference>
<keyword evidence="9" id="KW-1185">Reference proteome</keyword>
<accession>A0AAP0LU01</accession>
<dbReference type="NCBIfam" id="TIGR01614">
    <property type="entry name" value="PME_inhib"/>
    <property type="match status" value="1"/>
</dbReference>
<dbReference type="Pfam" id="PF04043">
    <property type="entry name" value="PMEI"/>
    <property type="match status" value="1"/>
</dbReference>
<dbReference type="Gene3D" id="1.20.140.40">
    <property type="entry name" value="Invertase/pectin methylesterase inhibitor family protein"/>
    <property type="match status" value="1"/>
</dbReference>
<dbReference type="AlphaFoldDB" id="A0AAP0LU01"/>
<reference evidence="8 9" key="1">
    <citation type="submission" date="2024-05" db="EMBL/GenBank/DDBJ databases">
        <title>Haplotype-resolved chromosome-level genome assembly of Huyou (Citrus changshanensis).</title>
        <authorList>
            <person name="Miao C."/>
            <person name="Chen W."/>
            <person name="Wu Y."/>
            <person name="Wang L."/>
            <person name="Zhao S."/>
            <person name="Grierson D."/>
            <person name="Xu C."/>
            <person name="Chen K."/>
        </authorList>
    </citation>
    <scope>NUCLEOTIDE SEQUENCE [LARGE SCALE GENOMIC DNA]</scope>
    <source>
        <strain evidence="8">01-14</strain>
        <tissue evidence="8">Leaf</tissue>
    </source>
</reference>
<evidence type="ECO:0000256" key="4">
    <source>
        <dbReference type="ARBA" id="ARBA00022801"/>
    </source>
</evidence>
<evidence type="ECO:0000259" key="7">
    <source>
        <dbReference type="SMART" id="SM00856"/>
    </source>
</evidence>